<dbReference type="AlphaFoldDB" id="A0A368FKP1"/>
<comment type="caution">
    <text evidence="2">The sequence shown here is derived from an EMBL/GenBank/DDBJ whole genome shotgun (WGS) entry which is preliminary data.</text>
</comment>
<feature type="region of interest" description="Disordered" evidence="1">
    <location>
        <begin position="47"/>
        <end position="81"/>
    </location>
</feature>
<reference evidence="2 3" key="1">
    <citation type="submission" date="2014-10" db="EMBL/GenBank/DDBJ databases">
        <title>Draft genome of the hookworm Ancylostoma caninum.</title>
        <authorList>
            <person name="Mitreva M."/>
        </authorList>
    </citation>
    <scope>NUCLEOTIDE SEQUENCE [LARGE SCALE GENOMIC DNA]</scope>
    <source>
        <strain evidence="2 3">Baltimore</strain>
    </source>
</reference>
<protein>
    <submittedName>
        <fullName evidence="2">Uncharacterized protein</fullName>
    </submittedName>
</protein>
<keyword evidence="3" id="KW-1185">Reference proteome</keyword>
<dbReference type="Proteomes" id="UP000252519">
    <property type="component" value="Unassembled WGS sequence"/>
</dbReference>
<proteinExistence type="predicted"/>
<sequence>MIDFTMFECEIELTCGKEAVSPVPAKLPPSPVREQCLQSIRKHLEQDKFPGLRSRPSAPVEDEPLHSLHADDGDSGWAEVSPKAGMCDPKATFRASDCLSPVIRVEEKSEPPISTSVKCLFLCMPVNS</sequence>
<feature type="compositionally biased region" description="Basic and acidic residues" evidence="1">
    <location>
        <begin position="63"/>
        <end position="72"/>
    </location>
</feature>
<name>A0A368FKP1_ANCCA</name>
<accession>A0A368FKP1</accession>
<evidence type="ECO:0000313" key="3">
    <source>
        <dbReference type="Proteomes" id="UP000252519"/>
    </source>
</evidence>
<evidence type="ECO:0000313" key="2">
    <source>
        <dbReference type="EMBL" id="RCN31385.1"/>
    </source>
</evidence>
<organism evidence="2 3">
    <name type="scientific">Ancylostoma caninum</name>
    <name type="common">Dog hookworm</name>
    <dbReference type="NCBI Taxonomy" id="29170"/>
    <lineage>
        <taxon>Eukaryota</taxon>
        <taxon>Metazoa</taxon>
        <taxon>Ecdysozoa</taxon>
        <taxon>Nematoda</taxon>
        <taxon>Chromadorea</taxon>
        <taxon>Rhabditida</taxon>
        <taxon>Rhabditina</taxon>
        <taxon>Rhabditomorpha</taxon>
        <taxon>Strongyloidea</taxon>
        <taxon>Ancylostomatidae</taxon>
        <taxon>Ancylostomatinae</taxon>
        <taxon>Ancylostoma</taxon>
    </lineage>
</organism>
<dbReference type="OrthoDB" id="5838856at2759"/>
<evidence type="ECO:0000256" key="1">
    <source>
        <dbReference type="SAM" id="MobiDB-lite"/>
    </source>
</evidence>
<dbReference type="EMBL" id="JOJR01001313">
    <property type="protein sequence ID" value="RCN31385.1"/>
    <property type="molecule type" value="Genomic_DNA"/>
</dbReference>
<gene>
    <name evidence="2" type="ORF">ANCCAN_22830</name>
</gene>